<evidence type="ECO:0000313" key="10">
    <source>
        <dbReference type="EMBL" id="ASM71322.1"/>
    </source>
</evidence>
<evidence type="ECO:0000313" key="11">
    <source>
        <dbReference type="Proteomes" id="UP000199754"/>
    </source>
</evidence>
<feature type="transmembrane region" description="Helical" evidence="7">
    <location>
        <begin position="44"/>
        <end position="61"/>
    </location>
</feature>
<keyword evidence="4 7" id="KW-0812">Transmembrane</keyword>
<evidence type="ECO:0000256" key="6">
    <source>
        <dbReference type="ARBA" id="ARBA00023136"/>
    </source>
</evidence>
<dbReference type="Pfam" id="PF20730">
    <property type="entry name" value="YetF_N"/>
    <property type="match status" value="1"/>
</dbReference>
<dbReference type="AlphaFoldDB" id="A0A221JX52"/>
<dbReference type="GO" id="GO:0005886">
    <property type="term" value="C:plasma membrane"/>
    <property type="evidence" value="ECO:0007669"/>
    <property type="project" value="UniProtKB-SubCell"/>
</dbReference>
<protein>
    <submittedName>
        <fullName evidence="10">Membrane protein</fullName>
    </submittedName>
</protein>
<evidence type="ECO:0000256" key="1">
    <source>
        <dbReference type="ARBA" id="ARBA00004651"/>
    </source>
</evidence>
<keyword evidence="6 7" id="KW-0472">Membrane</keyword>
<accession>A0A221JX52</accession>
<dbReference type="Proteomes" id="UP000199754">
    <property type="component" value="Chromosome"/>
</dbReference>
<evidence type="ECO:0000256" key="5">
    <source>
        <dbReference type="ARBA" id="ARBA00022989"/>
    </source>
</evidence>
<dbReference type="InterPro" id="IPR007353">
    <property type="entry name" value="DUF421"/>
</dbReference>
<dbReference type="InterPro" id="IPR023090">
    <property type="entry name" value="UPF0702_alpha/beta_dom_sf"/>
</dbReference>
<organism evidence="10 11">
    <name type="scientific">Pseudosulfitobacter pseudonitzschiae</name>
    <dbReference type="NCBI Taxonomy" id="1402135"/>
    <lineage>
        <taxon>Bacteria</taxon>
        <taxon>Pseudomonadati</taxon>
        <taxon>Pseudomonadota</taxon>
        <taxon>Alphaproteobacteria</taxon>
        <taxon>Rhodobacterales</taxon>
        <taxon>Roseobacteraceae</taxon>
        <taxon>Pseudosulfitobacter</taxon>
    </lineage>
</organism>
<proteinExistence type="inferred from homology"/>
<sequence length="179" mass="19686">METLFFDGFNDLLRTLTAAPILYIAVIIFVRISGKRSTSQMNNFDWVVTVAMGSLMASGILLKDITILESVGAIGLLPFLQWLLTWTMVRSSAVAKLVRAEPTLLYHDGKFLSQAMRRERVSEYEVLSAVRENGFVDLQNVQSVVLEANAALSVLPKSEKQIANPAVQDIHSLSSGALS</sequence>
<evidence type="ECO:0000259" key="8">
    <source>
        <dbReference type="Pfam" id="PF04239"/>
    </source>
</evidence>
<dbReference type="PANTHER" id="PTHR34582">
    <property type="entry name" value="UPF0702 TRANSMEMBRANE PROTEIN YCAP"/>
    <property type="match status" value="1"/>
</dbReference>
<keyword evidence="3" id="KW-1003">Cell membrane</keyword>
<name>A0A221JX52_9RHOB</name>
<feature type="domain" description="YetF C-terminal" evidence="8">
    <location>
        <begin position="90"/>
        <end position="167"/>
    </location>
</feature>
<evidence type="ECO:0000259" key="9">
    <source>
        <dbReference type="Pfam" id="PF20730"/>
    </source>
</evidence>
<comment type="similarity">
    <text evidence="2">Belongs to the UPF0702 family.</text>
</comment>
<reference evidence="10 11" key="1">
    <citation type="submission" date="2017-07" db="EMBL/GenBank/DDBJ databases">
        <title>Genome Sequence of Sulfitobacter pseudonitzschiae Strain SMR1 Isolated from a culture of the Diatom Skeletonema marinoi.</title>
        <authorList>
            <person name="Topel M."/>
            <person name="Pinder M.I.M."/>
            <person name="Johansson O.N."/>
            <person name="Kourtchenko O."/>
            <person name="Godhe A."/>
            <person name="Clarke A.K."/>
        </authorList>
    </citation>
    <scope>NUCLEOTIDE SEQUENCE [LARGE SCALE GENOMIC DNA]</scope>
    <source>
        <strain evidence="10 11">SMR1</strain>
    </source>
</reference>
<dbReference type="KEGG" id="spse:SULPSESMR1_00488"/>
<dbReference type="InterPro" id="IPR048454">
    <property type="entry name" value="YetF_N"/>
</dbReference>
<feature type="domain" description="YetF-like N-terminal transmembrane" evidence="9">
    <location>
        <begin position="24"/>
        <end position="84"/>
    </location>
</feature>
<evidence type="ECO:0000256" key="7">
    <source>
        <dbReference type="SAM" id="Phobius"/>
    </source>
</evidence>
<dbReference type="Pfam" id="PF04239">
    <property type="entry name" value="DUF421"/>
    <property type="match status" value="1"/>
</dbReference>
<evidence type="ECO:0000256" key="2">
    <source>
        <dbReference type="ARBA" id="ARBA00006448"/>
    </source>
</evidence>
<dbReference type="Gene3D" id="3.30.240.20">
    <property type="entry name" value="bsu07140 like domains"/>
    <property type="match status" value="1"/>
</dbReference>
<feature type="transmembrane region" description="Helical" evidence="7">
    <location>
        <begin position="12"/>
        <end position="32"/>
    </location>
</feature>
<evidence type="ECO:0000256" key="3">
    <source>
        <dbReference type="ARBA" id="ARBA00022475"/>
    </source>
</evidence>
<dbReference type="RefSeq" id="WP_198362842.1">
    <property type="nucleotide sequence ID" value="NZ_CP022415.1"/>
</dbReference>
<gene>
    <name evidence="10" type="ORF">SULPSESMR1_00488</name>
</gene>
<dbReference type="PANTHER" id="PTHR34582:SF6">
    <property type="entry name" value="UPF0702 TRANSMEMBRANE PROTEIN YCAP"/>
    <property type="match status" value="1"/>
</dbReference>
<evidence type="ECO:0000256" key="4">
    <source>
        <dbReference type="ARBA" id="ARBA00022692"/>
    </source>
</evidence>
<comment type="subcellular location">
    <subcellularLocation>
        <location evidence="1">Cell membrane</location>
        <topology evidence="1">Multi-pass membrane protein</topology>
    </subcellularLocation>
</comment>
<keyword evidence="11" id="KW-1185">Reference proteome</keyword>
<keyword evidence="5 7" id="KW-1133">Transmembrane helix</keyword>
<dbReference type="EMBL" id="CP022415">
    <property type="protein sequence ID" value="ASM71322.1"/>
    <property type="molecule type" value="Genomic_DNA"/>
</dbReference>